<organism evidence="4 5">
    <name type="scientific">Gimesia panareensis</name>
    <dbReference type="NCBI Taxonomy" id="2527978"/>
    <lineage>
        <taxon>Bacteria</taxon>
        <taxon>Pseudomonadati</taxon>
        <taxon>Planctomycetota</taxon>
        <taxon>Planctomycetia</taxon>
        <taxon>Planctomycetales</taxon>
        <taxon>Planctomycetaceae</taxon>
        <taxon>Gimesia</taxon>
    </lineage>
</organism>
<dbReference type="Gene3D" id="3.40.50.150">
    <property type="entry name" value="Vaccinia Virus protein VP39"/>
    <property type="match status" value="1"/>
</dbReference>
<dbReference type="OrthoDB" id="465705at2"/>
<gene>
    <name evidence="4" type="ORF">Pan153_00770</name>
</gene>
<dbReference type="InterPro" id="IPR041698">
    <property type="entry name" value="Methyltransf_25"/>
</dbReference>
<dbReference type="CDD" id="cd02440">
    <property type="entry name" value="AdoMet_MTases"/>
    <property type="match status" value="1"/>
</dbReference>
<dbReference type="AlphaFoldDB" id="A0A518FGK2"/>
<evidence type="ECO:0000256" key="1">
    <source>
        <dbReference type="ARBA" id="ARBA00022603"/>
    </source>
</evidence>
<accession>A0A518FGK2</accession>
<evidence type="ECO:0000259" key="3">
    <source>
        <dbReference type="Pfam" id="PF13649"/>
    </source>
</evidence>
<sequence>MDHQTHWDPRTYDEPRRRLVPDFDAFYGTAAMLVEKTIPEGARILDLGCGTGIFSEFILSRSPASSMTLLDQSVDMLDVAKTRLQGYSITAVQGSFDEVLPAGPFDAIISSLAIHHLSDEKKALLFQRVSGALAGGGVFINADQVAGLTPWHTDYYRAMHEEQARELGTDDAEWTAALERMSIDQYATIDWHLARFVEASLHRCDTFFKRFGFAVMAGWKLPT</sequence>
<feature type="domain" description="Methyltransferase" evidence="3">
    <location>
        <begin position="44"/>
        <end position="137"/>
    </location>
</feature>
<evidence type="ECO:0000313" key="4">
    <source>
        <dbReference type="EMBL" id="QDV15463.1"/>
    </source>
</evidence>
<protein>
    <submittedName>
        <fullName evidence="4">Trans-aconitate 2-methyltransferase</fullName>
    </submittedName>
</protein>
<dbReference type="PANTHER" id="PTHR43861:SF1">
    <property type="entry name" value="TRANS-ACONITATE 2-METHYLTRANSFERASE"/>
    <property type="match status" value="1"/>
</dbReference>
<dbReference type="RefSeq" id="WP_145453475.1">
    <property type="nucleotide sequence ID" value="NZ_CP036317.1"/>
</dbReference>
<keyword evidence="2 4" id="KW-0808">Transferase</keyword>
<dbReference type="SUPFAM" id="SSF53335">
    <property type="entry name" value="S-adenosyl-L-methionine-dependent methyltransferases"/>
    <property type="match status" value="1"/>
</dbReference>
<dbReference type="Proteomes" id="UP000320839">
    <property type="component" value="Chromosome"/>
</dbReference>
<evidence type="ECO:0000313" key="5">
    <source>
        <dbReference type="Proteomes" id="UP000320839"/>
    </source>
</evidence>
<dbReference type="GO" id="GO:0008168">
    <property type="term" value="F:methyltransferase activity"/>
    <property type="evidence" value="ECO:0007669"/>
    <property type="project" value="UniProtKB-KW"/>
</dbReference>
<dbReference type="GO" id="GO:0032259">
    <property type="term" value="P:methylation"/>
    <property type="evidence" value="ECO:0007669"/>
    <property type="project" value="UniProtKB-KW"/>
</dbReference>
<proteinExistence type="predicted"/>
<dbReference type="EMBL" id="CP036317">
    <property type="protein sequence ID" value="QDV15463.1"/>
    <property type="molecule type" value="Genomic_DNA"/>
</dbReference>
<dbReference type="InterPro" id="IPR029063">
    <property type="entry name" value="SAM-dependent_MTases_sf"/>
</dbReference>
<evidence type="ECO:0000256" key="2">
    <source>
        <dbReference type="ARBA" id="ARBA00022679"/>
    </source>
</evidence>
<reference evidence="4 5" key="1">
    <citation type="submission" date="2019-02" db="EMBL/GenBank/DDBJ databases">
        <title>Deep-cultivation of Planctomycetes and their phenomic and genomic characterization uncovers novel biology.</title>
        <authorList>
            <person name="Wiegand S."/>
            <person name="Jogler M."/>
            <person name="Boedeker C."/>
            <person name="Pinto D."/>
            <person name="Vollmers J."/>
            <person name="Rivas-Marin E."/>
            <person name="Kohn T."/>
            <person name="Peeters S.H."/>
            <person name="Heuer A."/>
            <person name="Rast P."/>
            <person name="Oberbeckmann S."/>
            <person name="Bunk B."/>
            <person name="Jeske O."/>
            <person name="Meyerdierks A."/>
            <person name="Storesund J.E."/>
            <person name="Kallscheuer N."/>
            <person name="Luecker S."/>
            <person name="Lage O.M."/>
            <person name="Pohl T."/>
            <person name="Merkel B.J."/>
            <person name="Hornburger P."/>
            <person name="Mueller R.-W."/>
            <person name="Bruemmer F."/>
            <person name="Labrenz M."/>
            <person name="Spormann A.M."/>
            <person name="Op den Camp H."/>
            <person name="Overmann J."/>
            <person name="Amann R."/>
            <person name="Jetten M.S.M."/>
            <person name="Mascher T."/>
            <person name="Medema M.H."/>
            <person name="Devos D.P."/>
            <person name="Kaster A.-K."/>
            <person name="Ovreas L."/>
            <person name="Rohde M."/>
            <person name="Galperin M.Y."/>
            <person name="Jogler C."/>
        </authorList>
    </citation>
    <scope>NUCLEOTIDE SEQUENCE [LARGE SCALE GENOMIC DNA]</scope>
    <source>
        <strain evidence="4 5">Pan153</strain>
    </source>
</reference>
<dbReference type="Pfam" id="PF13649">
    <property type="entry name" value="Methyltransf_25"/>
    <property type="match status" value="1"/>
</dbReference>
<name>A0A518FGK2_9PLAN</name>
<dbReference type="PANTHER" id="PTHR43861">
    <property type="entry name" value="TRANS-ACONITATE 2-METHYLTRANSFERASE-RELATED"/>
    <property type="match status" value="1"/>
</dbReference>
<keyword evidence="1 4" id="KW-0489">Methyltransferase</keyword>